<evidence type="ECO:0000313" key="5">
    <source>
        <dbReference type="Proteomes" id="UP000580517"/>
    </source>
</evidence>
<evidence type="ECO:0000256" key="2">
    <source>
        <dbReference type="SAM" id="SignalP"/>
    </source>
</evidence>
<dbReference type="OrthoDB" id="7241844at2"/>
<protein>
    <submittedName>
        <fullName evidence="4">Transporter substrate-binding domain-containing protein</fullName>
    </submittedName>
</protein>
<dbReference type="InterPro" id="IPR001638">
    <property type="entry name" value="Solute-binding_3/MltF_N"/>
</dbReference>
<feature type="chain" id="PRO_5032839571" evidence="2">
    <location>
        <begin position="31"/>
        <end position="269"/>
    </location>
</feature>
<feature type="domain" description="Solute-binding protein family 3/N-terminal" evidence="3">
    <location>
        <begin position="32"/>
        <end position="247"/>
    </location>
</feature>
<keyword evidence="1 2" id="KW-0732">Signal</keyword>
<keyword evidence="5" id="KW-1185">Reference proteome</keyword>
<organism evidence="4 5">
    <name type="scientific">Allopusillimonas soli</name>
    <dbReference type="NCBI Taxonomy" id="659016"/>
    <lineage>
        <taxon>Bacteria</taxon>
        <taxon>Pseudomonadati</taxon>
        <taxon>Pseudomonadota</taxon>
        <taxon>Betaproteobacteria</taxon>
        <taxon>Burkholderiales</taxon>
        <taxon>Alcaligenaceae</taxon>
        <taxon>Allopusillimonas</taxon>
    </lineage>
</organism>
<dbReference type="EMBL" id="JACCEW010000002">
    <property type="protein sequence ID" value="NYT36521.1"/>
    <property type="molecule type" value="Genomic_DNA"/>
</dbReference>
<dbReference type="SMART" id="SM00062">
    <property type="entry name" value="PBPb"/>
    <property type="match status" value="1"/>
</dbReference>
<dbReference type="SUPFAM" id="SSF53850">
    <property type="entry name" value="Periplasmic binding protein-like II"/>
    <property type="match status" value="1"/>
</dbReference>
<comment type="caution">
    <text evidence="4">The sequence shown here is derived from an EMBL/GenBank/DDBJ whole genome shotgun (WGS) entry which is preliminary data.</text>
</comment>
<evidence type="ECO:0000259" key="3">
    <source>
        <dbReference type="SMART" id="SM00062"/>
    </source>
</evidence>
<dbReference type="Gene3D" id="3.40.190.10">
    <property type="entry name" value="Periplasmic binding protein-like II"/>
    <property type="match status" value="2"/>
</dbReference>
<proteinExistence type="predicted"/>
<reference evidence="4 5" key="1">
    <citation type="submission" date="2020-07" db="EMBL/GenBank/DDBJ databases">
        <title>Taxonomic revisions and descriptions of new bacterial species based on genomic comparisons in the high-G+C-content subgroup of the family Alcaligenaceae.</title>
        <authorList>
            <person name="Szabo A."/>
            <person name="Felfoldi T."/>
        </authorList>
    </citation>
    <scope>NUCLEOTIDE SEQUENCE [LARGE SCALE GENOMIC DNA]</scope>
    <source>
        <strain evidence="4 5">DSM 25264</strain>
    </source>
</reference>
<feature type="signal peptide" evidence="2">
    <location>
        <begin position="1"/>
        <end position="30"/>
    </location>
</feature>
<evidence type="ECO:0000256" key="1">
    <source>
        <dbReference type="ARBA" id="ARBA00022729"/>
    </source>
</evidence>
<dbReference type="AlphaFoldDB" id="A0A853FDB2"/>
<dbReference type="Proteomes" id="UP000580517">
    <property type="component" value="Unassembled WGS sequence"/>
</dbReference>
<sequence length="269" mass="28928">MKRMFSVFGCAALVLASVGLLWTSEPEAQATPLAVGLNYVVPPFVPGAKPRTPESPDETLAAQLAEKLGAKEVDARRISAGSVPADIAKGEVDIALLPLSSGRQQALSDAGMAIVPTGYVARPMAIMRSDTDIKSWEQLKGRTVCLSEGGLYTGHIASQYGAVELVKRAPADSLLALRTGGCDAAVHDAYMLNTLLAYPEWKKFSATLPPGPKRDLVFVASRDNAKAVAALHSLTRGWRGKHYLDELNETRVRDIAFEVYLDQEVPDCH</sequence>
<evidence type="ECO:0000313" key="4">
    <source>
        <dbReference type="EMBL" id="NYT36521.1"/>
    </source>
</evidence>
<name>A0A853FDB2_9BURK</name>
<dbReference type="PANTHER" id="PTHR35936">
    <property type="entry name" value="MEMBRANE-BOUND LYTIC MUREIN TRANSGLYCOSYLASE F"/>
    <property type="match status" value="1"/>
</dbReference>
<dbReference type="RefSeq" id="WP_129968491.1">
    <property type="nucleotide sequence ID" value="NZ_JACCEW010000002.1"/>
</dbReference>
<accession>A0A853FDB2</accession>
<gene>
    <name evidence="4" type="ORF">H0A68_06515</name>
</gene>